<dbReference type="InterPro" id="IPR044288">
    <property type="entry name" value="ZNF598/HEL2"/>
</dbReference>
<dbReference type="InterPro" id="IPR041888">
    <property type="entry name" value="RING-HC_ZNF598/HEL2"/>
</dbReference>
<feature type="domain" description="RING-type" evidence="14">
    <location>
        <begin position="24"/>
        <end position="64"/>
    </location>
</feature>
<evidence type="ECO:0000256" key="11">
    <source>
        <dbReference type="ARBA" id="ARBA00035113"/>
    </source>
</evidence>
<keyword evidence="16" id="KW-1185">Reference proteome</keyword>
<dbReference type="CDD" id="cd16615">
    <property type="entry name" value="RING-HC_ZNF598"/>
    <property type="match status" value="1"/>
</dbReference>
<dbReference type="InterPro" id="IPR056437">
    <property type="entry name" value="Znf-C2H2_ZNF598/HEL2"/>
</dbReference>
<dbReference type="InterPro" id="IPR001841">
    <property type="entry name" value="Znf_RING"/>
</dbReference>
<comment type="subcellular location">
    <subcellularLocation>
        <location evidence="2">Cytoplasm</location>
    </subcellularLocation>
</comment>
<keyword evidence="6" id="KW-0597">Phosphoprotein</keyword>
<evidence type="ECO:0000256" key="8">
    <source>
        <dbReference type="ARBA" id="ARBA00022723"/>
    </source>
</evidence>
<evidence type="ECO:0000256" key="1">
    <source>
        <dbReference type="ARBA" id="ARBA00000900"/>
    </source>
</evidence>
<dbReference type="PANTHER" id="PTHR22938:SF0">
    <property type="entry name" value="E3 UBIQUITIN-PROTEIN LIGASE ZNF598"/>
    <property type="match status" value="1"/>
</dbReference>
<dbReference type="Pfam" id="PF23208">
    <property type="entry name" value="zf_C2H2_ZNF598"/>
    <property type="match status" value="1"/>
</dbReference>
<evidence type="ECO:0000256" key="7">
    <source>
        <dbReference type="ARBA" id="ARBA00022679"/>
    </source>
</evidence>
<feature type="region of interest" description="Disordered" evidence="13">
    <location>
        <begin position="753"/>
        <end position="823"/>
    </location>
</feature>
<dbReference type="PROSITE" id="PS50089">
    <property type="entry name" value="ZF_RING_2"/>
    <property type="match status" value="1"/>
</dbReference>
<feature type="compositionally biased region" description="Basic and acidic residues" evidence="13">
    <location>
        <begin position="677"/>
        <end position="689"/>
    </location>
</feature>
<evidence type="ECO:0000256" key="13">
    <source>
        <dbReference type="SAM" id="MobiDB-lite"/>
    </source>
</evidence>
<accession>A0AAV2PK22</accession>
<comment type="pathway">
    <text evidence="3">Protein modification; protein ubiquitination.</text>
</comment>
<dbReference type="InterPro" id="IPR013083">
    <property type="entry name" value="Znf_RING/FYVE/PHD"/>
</dbReference>
<dbReference type="Pfam" id="PF23202">
    <property type="entry name" value="PAH_ZNF598"/>
    <property type="match status" value="1"/>
</dbReference>
<dbReference type="EMBL" id="CAXKWB010000168">
    <property type="protein sequence ID" value="CAL4059614.1"/>
    <property type="molecule type" value="Genomic_DNA"/>
</dbReference>
<dbReference type="GO" id="GO:0005737">
    <property type="term" value="C:cytoplasm"/>
    <property type="evidence" value="ECO:0007669"/>
    <property type="project" value="UniProtKB-SubCell"/>
</dbReference>
<evidence type="ECO:0000256" key="5">
    <source>
        <dbReference type="ARBA" id="ARBA00022490"/>
    </source>
</evidence>
<feature type="region of interest" description="Disordered" evidence="13">
    <location>
        <begin position="533"/>
        <end position="560"/>
    </location>
</feature>
<dbReference type="SUPFAM" id="SSF57850">
    <property type="entry name" value="RING/U-box"/>
    <property type="match status" value="1"/>
</dbReference>
<reference evidence="15 16" key="1">
    <citation type="submission" date="2024-05" db="EMBL/GenBank/DDBJ databases">
        <authorList>
            <person name="Wallberg A."/>
        </authorList>
    </citation>
    <scope>NUCLEOTIDE SEQUENCE [LARGE SCALE GENOMIC DNA]</scope>
</reference>
<dbReference type="InterPro" id="IPR059042">
    <property type="entry name" value="Znf_C2H2_ZNF598"/>
</dbReference>
<evidence type="ECO:0000256" key="2">
    <source>
        <dbReference type="ARBA" id="ARBA00004496"/>
    </source>
</evidence>
<comment type="caution">
    <text evidence="15">The sequence shown here is derived from an EMBL/GenBank/DDBJ whole genome shotgun (WGS) entry which is preliminary data.</text>
</comment>
<dbReference type="InterPro" id="IPR057634">
    <property type="entry name" value="PAH_ZNF598/HEL2"/>
</dbReference>
<dbReference type="GO" id="GO:0008270">
    <property type="term" value="F:zinc ion binding"/>
    <property type="evidence" value="ECO:0007669"/>
    <property type="project" value="UniProtKB-KW"/>
</dbReference>
<keyword evidence="5" id="KW-0963">Cytoplasm</keyword>
<evidence type="ECO:0000259" key="14">
    <source>
        <dbReference type="PROSITE" id="PS50089"/>
    </source>
</evidence>
<dbReference type="Proteomes" id="UP001497623">
    <property type="component" value="Unassembled WGS sequence"/>
</dbReference>
<evidence type="ECO:0000256" key="10">
    <source>
        <dbReference type="ARBA" id="ARBA00022833"/>
    </source>
</evidence>
<dbReference type="Gene3D" id="3.30.40.10">
    <property type="entry name" value="Zinc/RING finger domain, C3HC4 (zinc finger)"/>
    <property type="match status" value="1"/>
</dbReference>
<dbReference type="EC" id="2.3.2.27" evidence="4"/>
<evidence type="ECO:0000256" key="3">
    <source>
        <dbReference type="ARBA" id="ARBA00004906"/>
    </source>
</evidence>
<comment type="catalytic activity">
    <reaction evidence="1">
        <text>S-ubiquitinyl-[E2 ubiquitin-conjugating enzyme]-L-cysteine + [acceptor protein]-L-lysine = [E2 ubiquitin-conjugating enzyme]-L-cysteine + N(6)-ubiquitinyl-[acceptor protein]-L-lysine.</text>
        <dbReference type="EC" id="2.3.2.27"/>
    </reaction>
</comment>
<feature type="compositionally biased region" description="Basic residues" evidence="13">
    <location>
        <begin position="298"/>
        <end position="309"/>
    </location>
</feature>
<proteinExistence type="inferred from homology"/>
<dbReference type="GO" id="GO:0072344">
    <property type="term" value="P:rescue of stalled ribosome"/>
    <property type="evidence" value="ECO:0007669"/>
    <property type="project" value="InterPro"/>
</dbReference>
<dbReference type="Pfam" id="PF23230">
    <property type="entry name" value="zf-C2H2_13"/>
    <property type="match status" value="1"/>
</dbReference>
<dbReference type="AlphaFoldDB" id="A0AAV2PK22"/>
<evidence type="ECO:0000313" key="15">
    <source>
        <dbReference type="EMBL" id="CAL4059614.1"/>
    </source>
</evidence>
<comment type="similarity">
    <text evidence="11">Belongs to the ZNF598/HEL2 family.</text>
</comment>
<evidence type="ECO:0000256" key="9">
    <source>
        <dbReference type="ARBA" id="ARBA00022771"/>
    </source>
</evidence>
<dbReference type="Pfam" id="PF25447">
    <property type="entry name" value="RING_ZNF598"/>
    <property type="match status" value="1"/>
</dbReference>
<keyword evidence="10" id="KW-0862">Zinc</keyword>
<evidence type="ECO:0000256" key="6">
    <source>
        <dbReference type="ARBA" id="ARBA00022553"/>
    </source>
</evidence>
<dbReference type="InterPro" id="IPR013087">
    <property type="entry name" value="Znf_C2H2_type"/>
</dbReference>
<dbReference type="PROSITE" id="PS00028">
    <property type="entry name" value="ZINC_FINGER_C2H2_1"/>
    <property type="match status" value="1"/>
</dbReference>
<evidence type="ECO:0000256" key="12">
    <source>
        <dbReference type="PROSITE-ProRule" id="PRU00175"/>
    </source>
</evidence>
<evidence type="ECO:0000313" key="16">
    <source>
        <dbReference type="Proteomes" id="UP001497623"/>
    </source>
</evidence>
<feature type="region of interest" description="Disordered" evidence="13">
    <location>
        <begin position="291"/>
        <end position="333"/>
    </location>
</feature>
<feature type="compositionally biased region" description="Polar residues" evidence="13">
    <location>
        <begin position="797"/>
        <end position="817"/>
    </location>
</feature>
<dbReference type="GO" id="GO:0061630">
    <property type="term" value="F:ubiquitin protein ligase activity"/>
    <property type="evidence" value="ECO:0007669"/>
    <property type="project" value="UniProtKB-EC"/>
</dbReference>
<sequence length="971" mass="107057">MSIGSTIMAPVVENVPLCDDEEVCVVCFRTVEIYSIGECDHPVCFECSTRMRVLISRNECPICRKEMDKVIFMIKVLNYAEINTRQMHLERRYNIYFETEEIMKCFDALLDHTCTICDNLPTFRNFNQLKDHMRKNHERFYCELCVEHLKIFTRERTSYSRSQLAQHRRKGDTEDKSHRGHPLCEFCDARFMDNDELFRHLRRDHFFCHFCDADGIHQYYEDYDALRDHFRSDHFLCEEGDCKEERFTAAFRSKIDIQAHINQVHSHNLSKAAARQARTVDIEFTVNHRGQEFERGGRGRGRGGRGGRGGRRERERDQDFEEIPPELLNIAPNPTPVQVDINCAQDFPSLNGLGPGPGENGGSSNKSMANKIAQQNRLTIRTGANRYSRQLHEDDFPTLSSTSVTVSNAGAGVPGTAVPITSSLHLKLNKTKGDVNQKNSGATNFSIQYNRTGDEVSGGVQVNGESGVGGTRLGVVSQNSNITLASTTKAKKKPVEDFPALGMSGKASSKSGGTLWGASAGPTVVAPKITPKVESQAKAPGRGMADFPSLGGSAKSVSSISNKPAKSFKAADFPNLAPVPPDQQQHMHNYHGKASVTIPVSNRWTNSTDHVPKPSGEPGASKGKKKKKGGNRPGSADSSNSSRNHNNNINNNSKLASKKKPVGLSNIFDNSGDEDDGGPKEDLSRGRVGEYESYGPAVANSNMKLITRDMIDNRKKSELKIGNLKPAKPAPTLDNEEAFPTLGGLGESLVTTTSWLSPTKTNNKKANNKSNNKKSGGGGPPPGFSNKPRVPPGFTATDMTFTSSSGEKFAISPTSETPEAEDFSPQYSSAYAFQLPPDFEQRNKMLIKSIQEECGGDSDKFTAFKRLAGELRSGYLGGKDYYRQCRQVMGKQTFHKILPELLVLLPDIRKQQEVLEGYRSLDGGRGCTALFAVCTICRQVLNSDDFGEHMSLHDQPSAEFPSLASVSSHML</sequence>
<organism evidence="15 16">
    <name type="scientific">Meganyctiphanes norvegica</name>
    <name type="common">Northern krill</name>
    <name type="synonym">Thysanopoda norvegica</name>
    <dbReference type="NCBI Taxonomy" id="48144"/>
    <lineage>
        <taxon>Eukaryota</taxon>
        <taxon>Metazoa</taxon>
        <taxon>Ecdysozoa</taxon>
        <taxon>Arthropoda</taxon>
        <taxon>Crustacea</taxon>
        <taxon>Multicrustacea</taxon>
        <taxon>Malacostraca</taxon>
        <taxon>Eumalacostraca</taxon>
        <taxon>Eucarida</taxon>
        <taxon>Euphausiacea</taxon>
        <taxon>Euphausiidae</taxon>
        <taxon>Meganyctiphanes</taxon>
    </lineage>
</organism>
<keyword evidence="7" id="KW-0808">Transferase</keyword>
<dbReference type="GO" id="GO:0043022">
    <property type="term" value="F:ribosome binding"/>
    <property type="evidence" value="ECO:0007669"/>
    <property type="project" value="TreeGrafter"/>
</dbReference>
<feature type="region of interest" description="Disordered" evidence="13">
    <location>
        <begin position="603"/>
        <end position="689"/>
    </location>
</feature>
<protein>
    <recommendedName>
        <fullName evidence="4">RING-type E3 ubiquitin transferase</fullName>
        <ecNumber evidence="4">2.3.2.27</ecNumber>
    </recommendedName>
</protein>
<feature type="compositionally biased region" description="Low complexity" evidence="13">
    <location>
        <begin position="633"/>
        <end position="655"/>
    </location>
</feature>
<dbReference type="PANTHER" id="PTHR22938">
    <property type="entry name" value="ZINC FINGER PROTEIN 598"/>
    <property type="match status" value="1"/>
</dbReference>
<name>A0AAV2PK22_MEGNR</name>
<evidence type="ECO:0000256" key="4">
    <source>
        <dbReference type="ARBA" id="ARBA00012483"/>
    </source>
</evidence>
<keyword evidence="9 12" id="KW-0863">Zinc-finger</keyword>
<gene>
    <name evidence="15" type="ORF">MNOR_LOCUS723</name>
</gene>
<dbReference type="GO" id="GO:0016567">
    <property type="term" value="P:protein ubiquitination"/>
    <property type="evidence" value="ECO:0007669"/>
    <property type="project" value="TreeGrafter"/>
</dbReference>
<dbReference type="SMART" id="SM00355">
    <property type="entry name" value="ZnF_C2H2"/>
    <property type="match status" value="5"/>
</dbReference>
<keyword evidence="8" id="KW-0479">Metal-binding</keyword>